<evidence type="ECO:0000313" key="3">
    <source>
        <dbReference type="Proteomes" id="UP001589747"/>
    </source>
</evidence>
<dbReference type="EMBL" id="JBHMDO010000015">
    <property type="protein sequence ID" value="MFB9325975.1"/>
    <property type="molecule type" value="Genomic_DNA"/>
</dbReference>
<evidence type="ECO:0000256" key="1">
    <source>
        <dbReference type="SAM" id="SignalP"/>
    </source>
</evidence>
<keyword evidence="3" id="KW-1185">Reference proteome</keyword>
<reference evidence="2 3" key="1">
    <citation type="submission" date="2024-09" db="EMBL/GenBank/DDBJ databases">
        <authorList>
            <person name="Sun Q."/>
            <person name="Mori K."/>
        </authorList>
    </citation>
    <scope>NUCLEOTIDE SEQUENCE [LARGE SCALE GENOMIC DNA]</scope>
    <source>
        <strain evidence="2 3">TISTR 2452</strain>
    </source>
</reference>
<name>A0ABV5KL83_9BACL</name>
<feature type="chain" id="PRO_5045061109" evidence="1">
    <location>
        <begin position="25"/>
        <end position="140"/>
    </location>
</feature>
<sequence>MKSTRMIMAASLAAAITLSSGLLYDRGYAAALAPMPVKTKQAGQPSAQQQAPHAEQRFLQALGASSAEEVREALYSGGSLAEIASRGGASAQQVVDLQLSELADQLHQRYAAGSITLAQYEAHLAELPALVTDSVFAKYA</sequence>
<evidence type="ECO:0000313" key="2">
    <source>
        <dbReference type="EMBL" id="MFB9325975.1"/>
    </source>
</evidence>
<proteinExistence type="predicted"/>
<keyword evidence="1" id="KW-0732">Signal</keyword>
<comment type="caution">
    <text evidence="2">The sequence shown here is derived from an EMBL/GenBank/DDBJ whole genome shotgun (WGS) entry which is preliminary data.</text>
</comment>
<organism evidence="2 3">
    <name type="scientific">Paenibacillus aurantiacus</name>
    <dbReference type="NCBI Taxonomy" id="1936118"/>
    <lineage>
        <taxon>Bacteria</taxon>
        <taxon>Bacillati</taxon>
        <taxon>Bacillota</taxon>
        <taxon>Bacilli</taxon>
        <taxon>Bacillales</taxon>
        <taxon>Paenibacillaceae</taxon>
        <taxon>Paenibacillus</taxon>
    </lineage>
</organism>
<protein>
    <submittedName>
        <fullName evidence="2">Uncharacterized protein</fullName>
    </submittedName>
</protein>
<feature type="signal peptide" evidence="1">
    <location>
        <begin position="1"/>
        <end position="24"/>
    </location>
</feature>
<accession>A0ABV5KL83</accession>
<gene>
    <name evidence="2" type="ORF">ACFFSY_08540</name>
</gene>
<dbReference type="RefSeq" id="WP_377492795.1">
    <property type="nucleotide sequence ID" value="NZ_JBHMDO010000015.1"/>
</dbReference>
<dbReference type="Proteomes" id="UP001589747">
    <property type="component" value="Unassembled WGS sequence"/>
</dbReference>